<dbReference type="Proteomes" id="UP000008206">
    <property type="component" value="Chromosome"/>
</dbReference>
<evidence type="ECO:0000313" key="2">
    <source>
        <dbReference type="Proteomes" id="UP000008206"/>
    </source>
</evidence>
<organism evidence="1 2">
    <name type="scientific">Gloeothece verrucosa (strain PCC 7822)</name>
    <name type="common">Cyanothece sp. (strain PCC 7822)</name>
    <dbReference type="NCBI Taxonomy" id="497965"/>
    <lineage>
        <taxon>Bacteria</taxon>
        <taxon>Bacillati</taxon>
        <taxon>Cyanobacteriota</taxon>
        <taxon>Cyanophyceae</taxon>
        <taxon>Oscillatoriophycideae</taxon>
        <taxon>Chroococcales</taxon>
        <taxon>Aphanothecaceae</taxon>
        <taxon>Gloeothece</taxon>
        <taxon>Gloeothece verrucosa</taxon>
    </lineage>
</organism>
<proteinExistence type="predicted"/>
<evidence type="ECO:0000313" key="1">
    <source>
        <dbReference type="EMBL" id="ADN14917.1"/>
    </source>
</evidence>
<dbReference type="RefSeq" id="WP_013323010.1">
    <property type="nucleotide sequence ID" value="NC_014501.1"/>
</dbReference>
<dbReference type="HOGENOM" id="CLU_2805276_0_0_3"/>
<accession>E0U8Q3</accession>
<sequence>MDKTDQQLTELIEILRQAIAIAKAMEGRGLGLATNEKSSYESRVEDLQNVLKFFVDRQLIVSFNKDR</sequence>
<dbReference type="EMBL" id="CP002198">
    <property type="protein sequence ID" value="ADN14917.1"/>
    <property type="molecule type" value="Genomic_DNA"/>
</dbReference>
<reference evidence="2" key="1">
    <citation type="journal article" date="2011" name="MBio">
        <title>Novel metabolic attributes of the genus Cyanothece, comprising a group of unicellular nitrogen-fixing Cyanobacteria.</title>
        <authorList>
            <person name="Bandyopadhyay A."/>
            <person name="Elvitigala T."/>
            <person name="Welsh E."/>
            <person name="Stockel J."/>
            <person name="Liberton M."/>
            <person name="Min H."/>
            <person name="Sherman L.A."/>
            <person name="Pakrasi H.B."/>
        </authorList>
    </citation>
    <scope>NUCLEOTIDE SEQUENCE [LARGE SCALE GENOMIC DNA]</scope>
    <source>
        <strain evidence="2">PCC 7822</strain>
    </source>
</reference>
<protein>
    <submittedName>
        <fullName evidence="1">Uncharacterized protein</fullName>
    </submittedName>
</protein>
<dbReference type="KEGG" id="cyj:Cyan7822_2960"/>
<dbReference type="AlphaFoldDB" id="E0U8Q3"/>
<gene>
    <name evidence="1" type="ordered locus">Cyan7822_2960</name>
</gene>
<keyword evidence="2" id="KW-1185">Reference proteome</keyword>
<dbReference type="STRING" id="497965.Cyan7822_2960"/>
<name>E0U8Q3_GLOV7</name>